<protein>
    <submittedName>
        <fullName evidence="2">Uncharacterized protein</fullName>
    </submittedName>
</protein>
<dbReference type="Proteomes" id="UP000551758">
    <property type="component" value="Unassembled WGS sequence"/>
</dbReference>
<proteinExistence type="predicted"/>
<dbReference type="AlphaFoldDB" id="A0A7J7FKR1"/>
<evidence type="ECO:0000313" key="3">
    <source>
        <dbReference type="Proteomes" id="UP000551758"/>
    </source>
</evidence>
<dbReference type="EMBL" id="JACDTQ010000370">
    <property type="protein sequence ID" value="KAF5928498.1"/>
    <property type="molecule type" value="Genomic_DNA"/>
</dbReference>
<evidence type="ECO:0000313" key="2">
    <source>
        <dbReference type="EMBL" id="KAF5928498.1"/>
    </source>
</evidence>
<comment type="caution">
    <text evidence="2">The sequence shown here is derived from an EMBL/GenBank/DDBJ whole genome shotgun (WGS) entry which is preliminary data.</text>
</comment>
<name>A0A7J7FKR1_DICBM</name>
<evidence type="ECO:0000256" key="1">
    <source>
        <dbReference type="SAM" id="MobiDB-lite"/>
    </source>
</evidence>
<gene>
    <name evidence="2" type="ORF">HPG69_015104</name>
</gene>
<feature type="compositionally biased region" description="Polar residues" evidence="1">
    <location>
        <begin position="35"/>
        <end position="45"/>
    </location>
</feature>
<keyword evidence="3" id="KW-1185">Reference proteome</keyword>
<reference evidence="2 3" key="1">
    <citation type="journal article" date="2020" name="Mol. Biol. Evol.">
        <title>Interspecific Gene Flow and the Evolution of Specialization in Black and White Rhinoceros.</title>
        <authorList>
            <person name="Moodley Y."/>
            <person name="Westbury M.V."/>
            <person name="Russo I.M."/>
            <person name="Gopalakrishnan S."/>
            <person name="Rakotoarivelo A."/>
            <person name="Olsen R.A."/>
            <person name="Prost S."/>
            <person name="Tunstall T."/>
            <person name="Ryder O.A."/>
            <person name="Dalen L."/>
            <person name="Bruford M.W."/>
        </authorList>
    </citation>
    <scope>NUCLEOTIDE SEQUENCE [LARGE SCALE GENOMIC DNA]</scope>
    <source>
        <strain evidence="2">SBR-YM</strain>
        <tissue evidence="2">Skin</tissue>
    </source>
</reference>
<feature type="region of interest" description="Disordered" evidence="1">
    <location>
        <begin position="1"/>
        <end position="81"/>
    </location>
</feature>
<organism evidence="2 3">
    <name type="scientific">Diceros bicornis minor</name>
    <name type="common">South-central black rhinoceros</name>
    <dbReference type="NCBI Taxonomy" id="77932"/>
    <lineage>
        <taxon>Eukaryota</taxon>
        <taxon>Metazoa</taxon>
        <taxon>Chordata</taxon>
        <taxon>Craniata</taxon>
        <taxon>Vertebrata</taxon>
        <taxon>Euteleostomi</taxon>
        <taxon>Mammalia</taxon>
        <taxon>Eutheria</taxon>
        <taxon>Laurasiatheria</taxon>
        <taxon>Perissodactyla</taxon>
        <taxon>Rhinocerotidae</taxon>
        <taxon>Diceros</taxon>
    </lineage>
</organism>
<accession>A0A7J7FKR1</accession>
<sequence length="81" mass="8842">MAAYARRWPKERVMTAGPRHRAQGQEGGKAVRATTEPSPQGSDTRTSQEKTSEGPQAKTGPTSLEGRTWLKATPHFHAISK</sequence>